<reference evidence="5 6" key="1">
    <citation type="journal article" date="2019" name="Sci. Rep.">
        <title>Comparative genomics of chytrid fungi reveal insights into the obligate biotrophic and pathogenic lifestyle of Synchytrium endobioticum.</title>
        <authorList>
            <person name="van de Vossenberg B.T.L.H."/>
            <person name="Warris S."/>
            <person name="Nguyen H.D.T."/>
            <person name="van Gent-Pelzer M.P.E."/>
            <person name="Joly D.L."/>
            <person name="van de Geest H.C."/>
            <person name="Bonants P.J.M."/>
            <person name="Smith D.S."/>
            <person name="Levesque C.A."/>
            <person name="van der Lee T.A.J."/>
        </authorList>
    </citation>
    <scope>NUCLEOTIDE SEQUENCE [LARGE SCALE GENOMIC DNA]</scope>
    <source>
        <strain evidence="5 6">CBS 809.83</strain>
    </source>
</reference>
<evidence type="ECO:0000313" key="6">
    <source>
        <dbReference type="Proteomes" id="UP000318582"/>
    </source>
</evidence>
<comment type="caution">
    <text evidence="5">The sequence shown here is derived from an EMBL/GenBank/DDBJ whole genome shotgun (WGS) entry which is preliminary data.</text>
</comment>
<feature type="repeat" description="PPR" evidence="2">
    <location>
        <begin position="213"/>
        <end position="247"/>
    </location>
</feature>
<keyword evidence="6" id="KW-1185">Reference proteome</keyword>
<feature type="repeat" description="PPR" evidence="2">
    <location>
        <begin position="283"/>
        <end position="318"/>
    </location>
</feature>
<dbReference type="STRING" id="109895.A0A507E634"/>
<evidence type="ECO:0000313" key="5">
    <source>
        <dbReference type="EMBL" id="TPX59342.1"/>
    </source>
</evidence>
<dbReference type="Pfam" id="PF13041">
    <property type="entry name" value="PPR_2"/>
    <property type="match status" value="1"/>
</dbReference>
<proteinExistence type="predicted"/>
<dbReference type="Proteomes" id="UP000318582">
    <property type="component" value="Unassembled WGS sequence"/>
</dbReference>
<dbReference type="InterPro" id="IPR033443">
    <property type="entry name" value="PROP1-like_PPR_dom"/>
</dbReference>
<dbReference type="Pfam" id="PF17177">
    <property type="entry name" value="PPR_long"/>
    <property type="match status" value="1"/>
</dbReference>
<dbReference type="NCBIfam" id="TIGR00756">
    <property type="entry name" value="PPR"/>
    <property type="match status" value="5"/>
</dbReference>
<feature type="compositionally biased region" description="Basic and acidic residues" evidence="3">
    <location>
        <begin position="1"/>
        <end position="19"/>
    </location>
</feature>
<dbReference type="AlphaFoldDB" id="A0A507E634"/>
<organism evidence="5 6">
    <name type="scientific">Powellomyces hirtus</name>
    <dbReference type="NCBI Taxonomy" id="109895"/>
    <lineage>
        <taxon>Eukaryota</taxon>
        <taxon>Fungi</taxon>
        <taxon>Fungi incertae sedis</taxon>
        <taxon>Chytridiomycota</taxon>
        <taxon>Chytridiomycota incertae sedis</taxon>
        <taxon>Chytridiomycetes</taxon>
        <taxon>Spizellomycetales</taxon>
        <taxon>Powellomycetaceae</taxon>
        <taxon>Powellomyces</taxon>
    </lineage>
</organism>
<name>A0A507E634_9FUNG</name>
<keyword evidence="1" id="KW-0677">Repeat</keyword>
<sequence length="748" mass="82962">MEPHDGKGDLTLRIDHADPELGVTPSQLDKSLDTPVEDGDIEDLYSALNAPVASPTISGPGAAAASKLDSDYLQRLHVKFSDRTEEKERRLQTTREKAMKAARWRAPSVADFTQIVHVNALTKRPEEAQAAFDLIEKSGQKPDLIAYNHLMDAYSRVNNLEEVSKLFKHLETVGLEPDMVTYGIIIHACVRRKDLSAAFRLYEHMSKKGIQPSQPIFTSLIKGCLQANDVARAWKTFDYMRREVVSPDAITYSLMIHACSKTQDAERALSLFEEMNEKGLSPTDVTFTALIQACGSRNDYYNEAFELLGQMAAEGFAPNLQTYNVLMKAAAKQADVVRARLIWNDLMDRAEAETLDPDTSPNRTSLKPNESTFVSLFECYAHTIALSRRRKIQNQPSSAEKSGDGADEQGLLKEGSLNSEPMDGSSEAGPSNKLVEVNKQLGQAPRLTSSSTHPTALVTEASSIWSYLTSGKDTSLAADATVRVPITTKLIDVYLQVLCANPQNTRNITAALKLYKKGYTKNQLVPTGNARNNLLATITRNKEIMAKEGLRMWKQLLAWDSKCEQKMAESAAASGDGHLMEVEKESRRKLEGRGRADMFKNFVQMVNGFTRIDDIPRALDTLEASLSFRHHGYLPQIQFTDIWSLVTRSRDLAEDGKLTTAERLIALCPPPSTSSANPRSTSSAVDEVRRKLKMQNVGGGWWGWQALGVEEQAVRKANMHRIKSKKGVTVMKRKLNSDKGPRSASKPS</sequence>
<feature type="repeat" description="PPR" evidence="2">
    <location>
        <begin position="143"/>
        <end position="177"/>
    </location>
</feature>
<dbReference type="PANTHER" id="PTHR47941">
    <property type="entry name" value="PENTATRICOPEPTIDE REPEAT-CONTAINING PROTEIN 3, MITOCHONDRIAL"/>
    <property type="match status" value="1"/>
</dbReference>
<dbReference type="InterPro" id="IPR011990">
    <property type="entry name" value="TPR-like_helical_dom_sf"/>
</dbReference>
<protein>
    <recommendedName>
        <fullName evidence="4">PROP1-like PPR domain-containing protein</fullName>
    </recommendedName>
</protein>
<feature type="region of interest" description="Disordered" evidence="3">
    <location>
        <begin position="722"/>
        <end position="748"/>
    </location>
</feature>
<feature type="region of interest" description="Disordered" evidence="3">
    <location>
        <begin position="1"/>
        <end position="36"/>
    </location>
</feature>
<dbReference type="PROSITE" id="PS51375">
    <property type="entry name" value="PPR"/>
    <property type="match status" value="5"/>
</dbReference>
<feature type="domain" description="PROP1-like PPR" evidence="4">
    <location>
        <begin position="221"/>
        <end position="339"/>
    </location>
</feature>
<gene>
    <name evidence="5" type="ORF">PhCBS80983_g02523</name>
</gene>
<feature type="region of interest" description="Disordered" evidence="3">
    <location>
        <begin position="390"/>
        <end position="431"/>
    </location>
</feature>
<evidence type="ECO:0000256" key="1">
    <source>
        <dbReference type="ARBA" id="ARBA00022737"/>
    </source>
</evidence>
<feature type="repeat" description="PPR" evidence="2">
    <location>
        <begin position="178"/>
        <end position="212"/>
    </location>
</feature>
<dbReference type="Gene3D" id="1.25.40.10">
    <property type="entry name" value="Tetratricopeptide repeat domain"/>
    <property type="match status" value="2"/>
</dbReference>
<dbReference type="InterPro" id="IPR002885">
    <property type="entry name" value="PPR_rpt"/>
</dbReference>
<feature type="repeat" description="PPR" evidence="2">
    <location>
        <begin position="248"/>
        <end position="282"/>
    </location>
</feature>
<accession>A0A507E634</accession>
<evidence type="ECO:0000256" key="2">
    <source>
        <dbReference type="PROSITE-ProRule" id="PRU00708"/>
    </source>
</evidence>
<evidence type="ECO:0000256" key="3">
    <source>
        <dbReference type="SAM" id="MobiDB-lite"/>
    </source>
</evidence>
<feature type="compositionally biased region" description="Basic residues" evidence="3">
    <location>
        <begin position="722"/>
        <end position="734"/>
    </location>
</feature>
<dbReference type="EMBL" id="QEAQ01000026">
    <property type="protein sequence ID" value="TPX59342.1"/>
    <property type="molecule type" value="Genomic_DNA"/>
</dbReference>
<evidence type="ECO:0000259" key="4">
    <source>
        <dbReference type="Pfam" id="PF17177"/>
    </source>
</evidence>